<dbReference type="STRING" id="1026882.MAMP_00631"/>
<organism evidence="1 2">
    <name type="scientific">Methylophaga aminisulfidivorans MP</name>
    <dbReference type="NCBI Taxonomy" id="1026882"/>
    <lineage>
        <taxon>Bacteria</taxon>
        <taxon>Pseudomonadati</taxon>
        <taxon>Pseudomonadota</taxon>
        <taxon>Gammaproteobacteria</taxon>
        <taxon>Thiotrichales</taxon>
        <taxon>Piscirickettsiaceae</taxon>
        <taxon>Methylophaga</taxon>
    </lineage>
</organism>
<proteinExistence type="predicted"/>
<dbReference type="AlphaFoldDB" id="F5T1T5"/>
<keyword evidence="2" id="KW-1185">Reference proteome</keyword>
<comment type="caution">
    <text evidence="1">The sequence shown here is derived from an EMBL/GenBank/DDBJ whole genome shotgun (WGS) entry which is preliminary data.</text>
</comment>
<dbReference type="EMBL" id="AFIG01000003">
    <property type="protein sequence ID" value="EGL53226.1"/>
    <property type="molecule type" value="Genomic_DNA"/>
</dbReference>
<dbReference type="Proteomes" id="UP000003544">
    <property type="component" value="Unassembled WGS sequence"/>
</dbReference>
<name>F5T1T5_9GAMM</name>
<gene>
    <name evidence="1" type="ORF">MAMP_00631</name>
</gene>
<evidence type="ECO:0000313" key="2">
    <source>
        <dbReference type="Proteomes" id="UP000003544"/>
    </source>
</evidence>
<protein>
    <submittedName>
        <fullName evidence="1">Uncharacterized protein</fullName>
    </submittedName>
</protein>
<reference evidence="1 2" key="1">
    <citation type="journal article" date="2011" name="J. Bacteriol.">
        <title>Draft genome sequence of Methylophaga aminisulfidivorans MP T.</title>
        <authorList>
            <person name="Han G.H."/>
            <person name="Kim W."/>
            <person name="Chun J."/>
            <person name="Kim S.W."/>
        </authorList>
    </citation>
    <scope>NUCLEOTIDE SEQUENCE [LARGE SCALE GENOMIC DNA]</scope>
    <source>
        <strain evidence="2">MP(T)</strain>
    </source>
</reference>
<evidence type="ECO:0000313" key="1">
    <source>
        <dbReference type="EMBL" id="EGL53226.1"/>
    </source>
</evidence>
<accession>F5T1T5</accession>
<sequence length="55" mass="6556">MNTKKLALFFQPGSPFRLYFPKKLIAFLLINRYLRNLNQYYRATSLIFIVKPEAS</sequence>